<evidence type="ECO:0000313" key="2">
    <source>
        <dbReference type="EMBL" id="POY71390.1"/>
    </source>
</evidence>
<dbReference type="EMBL" id="PJQD01000085">
    <property type="protein sequence ID" value="POY71390.1"/>
    <property type="molecule type" value="Genomic_DNA"/>
</dbReference>
<keyword evidence="3" id="KW-1185">Reference proteome</keyword>
<dbReference type="AlphaFoldDB" id="A0A2S5B3P1"/>
<dbReference type="OrthoDB" id="4021778at2759"/>
<protein>
    <recommendedName>
        <fullName evidence="4">Transmembrane protein 135 N-terminal domain-containing protein</fullName>
    </recommendedName>
</protein>
<proteinExistence type="predicted"/>
<gene>
    <name evidence="2" type="ORF">BMF94_5702</name>
</gene>
<evidence type="ECO:0008006" key="4">
    <source>
        <dbReference type="Google" id="ProtNLM"/>
    </source>
</evidence>
<dbReference type="InterPro" id="IPR026749">
    <property type="entry name" value="Tmem135"/>
</dbReference>
<keyword evidence="1" id="KW-1133">Transmembrane helix</keyword>
<keyword evidence="1" id="KW-0812">Transmembrane</keyword>
<evidence type="ECO:0000313" key="3">
    <source>
        <dbReference type="Proteomes" id="UP000237144"/>
    </source>
</evidence>
<name>A0A2S5B3P1_9BASI</name>
<sequence length="517" mass="56862">MQRRTRRIRPFDVALRAYVLGYAIQTLPAVARVVIAWFSRNTRSLLPALSRGVRIKSLATAFALAFGGARLLEPLANRLVRSCLPSPPGDDEEARSARERRSRAISTFCSALTTSLAAIVLLQARQSLVSQSIDFAVTPYAAPAAVEASAAPAELTPTDSSTLDLTLLIFVRAGKSGSEPLKPPDPMLTPEPPVDACLRFLHDTRPPKAGRSATVRRVFAEYGDAIVFWCASWQIMRCWFNKPHLLPKAYSKWIMRLSRMDPNVLQLLRFAREKRFVYGSEADPEVLRVCRSAAARARLSPSALDPSRISRIDCSLVHASIGAKSCHGNAVQRWLRAFLDAFAIYLPVHAVPLLLFRTRRLWRHPRSGIFQILEGASRSSAFLATFVASIYTAVCLVRTQLPRAIPGIPQQRLDGGSAVQAGCLVCGLSILLENKHRRKEMALYTAPRALYCLLDEVVPAAWLSTQLGRRIGTWTERLVFSASSATVITAAVHRPALVSGVVRGVTSFAVGDWSQDS</sequence>
<dbReference type="PANTHER" id="PTHR12459:SF15">
    <property type="entry name" value="TRANSMEMBRANE PROTEIN 135"/>
    <property type="match status" value="1"/>
</dbReference>
<comment type="caution">
    <text evidence="2">The sequence shown here is derived from an EMBL/GenBank/DDBJ whole genome shotgun (WGS) entry which is preliminary data.</text>
</comment>
<keyword evidence="1" id="KW-0472">Membrane</keyword>
<reference evidence="2 3" key="1">
    <citation type="journal article" date="2018" name="Front. Microbiol.">
        <title>Prospects for Fungal Bioremediation of Acidic Radioactive Waste Sites: Characterization and Genome Sequence of Rhodotorula taiwanensis MD1149.</title>
        <authorList>
            <person name="Tkavc R."/>
            <person name="Matrosova V.Y."/>
            <person name="Grichenko O.E."/>
            <person name="Gostincar C."/>
            <person name="Volpe R.P."/>
            <person name="Klimenkova P."/>
            <person name="Gaidamakova E.K."/>
            <person name="Zhou C.E."/>
            <person name="Stewart B.J."/>
            <person name="Lyman M.G."/>
            <person name="Malfatti S.A."/>
            <person name="Rubinfeld B."/>
            <person name="Courtot M."/>
            <person name="Singh J."/>
            <person name="Dalgard C.L."/>
            <person name="Hamilton T."/>
            <person name="Frey K.G."/>
            <person name="Gunde-Cimerman N."/>
            <person name="Dugan L."/>
            <person name="Daly M.J."/>
        </authorList>
    </citation>
    <scope>NUCLEOTIDE SEQUENCE [LARGE SCALE GENOMIC DNA]</scope>
    <source>
        <strain evidence="2 3">MD1149</strain>
    </source>
</reference>
<accession>A0A2S5B3P1</accession>
<feature type="transmembrane region" description="Helical" evidence="1">
    <location>
        <begin position="20"/>
        <end position="38"/>
    </location>
</feature>
<evidence type="ECO:0000256" key="1">
    <source>
        <dbReference type="SAM" id="Phobius"/>
    </source>
</evidence>
<dbReference type="PANTHER" id="PTHR12459">
    <property type="entry name" value="TRANSMEMBRANE PROTEIN 135-RELATED"/>
    <property type="match status" value="1"/>
</dbReference>
<dbReference type="Proteomes" id="UP000237144">
    <property type="component" value="Unassembled WGS sequence"/>
</dbReference>
<organism evidence="2 3">
    <name type="scientific">Rhodotorula taiwanensis</name>
    <dbReference type="NCBI Taxonomy" id="741276"/>
    <lineage>
        <taxon>Eukaryota</taxon>
        <taxon>Fungi</taxon>
        <taxon>Dikarya</taxon>
        <taxon>Basidiomycota</taxon>
        <taxon>Pucciniomycotina</taxon>
        <taxon>Microbotryomycetes</taxon>
        <taxon>Sporidiobolales</taxon>
        <taxon>Sporidiobolaceae</taxon>
        <taxon>Rhodotorula</taxon>
    </lineage>
</organism>